<dbReference type="SUPFAM" id="SSF55120">
    <property type="entry name" value="Pseudouridine synthase"/>
    <property type="match status" value="1"/>
</dbReference>
<dbReference type="Gene3D" id="3.30.70.2510">
    <property type="match status" value="1"/>
</dbReference>
<evidence type="ECO:0000313" key="8">
    <source>
        <dbReference type="EMBL" id="HGQ74090.1"/>
    </source>
</evidence>
<dbReference type="EMBL" id="DTBE01000036">
    <property type="protein sequence ID" value="HGQ59331.1"/>
    <property type="molecule type" value="Genomic_DNA"/>
</dbReference>
<dbReference type="Pfam" id="PF22023">
    <property type="entry name" value="Pus10_THUMP_arc"/>
    <property type="match status" value="1"/>
</dbReference>
<evidence type="ECO:0000256" key="2">
    <source>
        <dbReference type="ARBA" id="ARBA00012787"/>
    </source>
</evidence>
<dbReference type="GO" id="GO:0160148">
    <property type="term" value="F:tRNA pseudouridine(55) synthase activity"/>
    <property type="evidence" value="ECO:0007669"/>
    <property type="project" value="UniProtKB-EC"/>
</dbReference>
<evidence type="ECO:0000256" key="4">
    <source>
        <dbReference type="ARBA" id="ARBA00023235"/>
    </source>
</evidence>
<gene>
    <name evidence="7" type="ORF">ENU09_01205</name>
    <name evidence="8" type="ORF">ENU20_03320</name>
</gene>
<dbReference type="InterPro" id="IPR004114">
    <property type="entry name" value="THUMP_dom"/>
</dbReference>
<comment type="similarity">
    <text evidence="1">Belongs to the pseudouridine synthase Pus10 family.</text>
</comment>
<dbReference type="PANTHER" id="PTHR21568">
    <property type="entry name" value="TRNA PSEUDOURIDINE SYNTHASE PUS10"/>
    <property type="match status" value="1"/>
</dbReference>
<dbReference type="InterPro" id="IPR048741">
    <property type="entry name" value="Pus10-like_C"/>
</dbReference>
<evidence type="ECO:0000256" key="1">
    <source>
        <dbReference type="ARBA" id="ARBA00009652"/>
    </source>
</evidence>
<dbReference type="Gene3D" id="3.30.70.3190">
    <property type="match status" value="1"/>
</dbReference>
<dbReference type="Pfam" id="PF21238">
    <property type="entry name" value="Pus10_C"/>
    <property type="match status" value="1"/>
</dbReference>
<dbReference type="AlphaFoldDB" id="A0A7C4NQ07"/>
<evidence type="ECO:0000256" key="5">
    <source>
        <dbReference type="PROSITE-ProRule" id="PRU00529"/>
    </source>
</evidence>
<organism evidence="8">
    <name type="scientific">Staphylothermus marinus</name>
    <dbReference type="NCBI Taxonomy" id="2280"/>
    <lineage>
        <taxon>Archaea</taxon>
        <taxon>Thermoproteota</taxon>
        <taxon>Thermoprotei</taxon>
        <taxon>Desulfurococcales</taxon>
        <taxon>Desulfurococcaceae</taxon>
        <taxon>Staphylothermus</taxon>
    </lineage>
</organism>
<proteinExistence type="inferred from homology"/>
<dbReference type="PANTHER" id="PTHR21568:SF0">
    <property type="entry name" value="TRNA PSEUDOURIDINE SYNTHASE PUS10"/>
    <property type="match status" value="1"/>
</dbReference>
<dbReference type="PROSITE" id="PS51165">
    <property type="entry name" value="THUMP"/>
    <property type="match status" value="1"/>
</dbReference>
<dbReference type="NCBIfam" id="TIGR01213">
    <property type="entry name" value="pseudo_Pus10arc"/>
    <property type="match status" value="1"/>
</dbReference>
<keyword evidence="3" id="KW-0819">tRNA processing</keyword>
<dbReference type="InterPro" id="IPR055174">
    <property type="entry name" value="Pus10_THUMP_arc"/>
</dbReference>
<dbReference type="EMBL" id="DTBP01000022">
    <property type="protein sequence ID" value="HGQ74090.1"/>
    <property type="molecule type" value="Genomic_DNA"/>
</dbReference>
<feature type="domain" description="THUMP" evidence="6">
    <location>
        <begin position="75"/>
        <end position="205"/>
    </location>
</feature>
<evidence type="ECO:0000259" key="6">
    <source>
        <dbReference type="PROSITE" id="PS51165"/>
    </source>
</evidence>
<keyword evidence="5" id="KW-0694">RNA-binding</keyword>
<protein>
    <recommendedName>
        <fullName evidence="2">tRNA pseudouridine(55) synthase</fullName>
        <ecNumber evidence="2">5.4.99.25</ecNumber>
    </recommendedName>
</protein>
<dbReference type="GO" id="GO:0003723">
    <property type="term" value="F:RNA binding"/>
    <property type="evidence" value="ECO:0007669"/>
    <property type="project" value="UniProtKB-UniRule"/>
</dbReference>
<dbReference type="InterPro" id="IPR039894">
    <property type="entry name" value="Pus10-like"/>
</dbReference>
<reference evidence="8" key="1">
    <citation type="journal article" date="2020" name="mSystems">
        <title>Genome- and Community-Level Interaction Insights into Carbon Utilization and Element Cycling Functions of Hydrothermarchaeota in Hydrothermal Sediment.</title>
        <authorList>
            <person name="Zhou Z."/>
            <person name="Liu Y."/>
            <person name="Xu W."/>
            <person name="Pan J."/>
            <person name="Luo Z.H."/>
            <person name="Li M."/>
        </authorList>
    </citation>
    <scope>NUCLEOTIDE SEQUENCE [LARGE SCALE GENOMIC DNA]</scope>
    <source>
        <strain evidence="7">SpSt-638</strain>
        <strain evidence="8">SpSt-648</strain>
    </source>
</reference>
<dbReference type="InterPro" id="IPR020103">
    <property type="entry name" value="PsdUridine_synth_cat_dom_sf"/>
</dbReference>
<evidence type="ECO:0000256" key="3">
    <source>
        <dbReference type="ARBA" id="ARBA00022694"/>
    </source>
</evidence>
<sequence>MWRVLNSENILVTVLSKARSVLKKYPLCDHCLGRLFARLGVGLGNDTRGFSIKTMLQLVIHHEKSTSTDQNEIRELAVNAGEPFITMYRIISGETVCRKPCYICNNKLSREYFQSIAEKAYRILKDWSIERFLVGVTLPREIRLRELEVLQITGFEWAESIKNEVKREVGKIIRDKYGLIPDFDNPEAVVIIDFDKDNLDIQPSPIYIEGVYWKKARMISQTDWINNNVSKCPLSLESFLNENLREVFGSEKIFIHASGREDVDVRMIGSGRPVVIEAYRPSKRRFDLNDINNRLNTDIVEFKLTSIVKRSRVVYLKTTSGSRRKTYKALIYSSKELSNNDMVKLEEFYKTNNVVKQWTPTRVLYRRRDTLRIRKVFEVKTKLLSSNVFEAIIKCDGGLYVKELIHGDNGRTQPSFSEIIGAVLIPLELDVISVE</sequence>
<accession>A0A7C4NQ07</accession>
<dbReference type="EC" id="5.4.99.25" evidence="2"/>
<evidence type="ECO:0000313" key="7">
    <source>
        <dbReference type="EMBL" id="HGQ59331.1"/>
    </source>
</evidence>
<dbReference type="GO" id="GO:0031119">
    <property type="term" value="P:tRNA pseudouridine synthesis"/>
    <property type="evidence" value="ECO:0007669"/>
    <property type="project" value="TreeGrafter"/>
</dbReference>
<name>A0A7C4NQ07_STAMA</name>
<comment type="caution">
    <text evidence="8">The sequence shown here is derived from an EMBL/GenBank/DDBJ whole genome shotgun (WGS) entry which is preliminary data.</text>
</comment>
<keyword evidence="4" id="KW-0413">Isomerase</keyword>